<proteinExistence type="inferred from homology"/>
<dbReference type="GO" id="GO:0015689">
    <property type="term" value="P:molybdate ion transport"/>
    <property type="evidence" value="ECO:0007669"/>
    <property type="project" value="InterPro"/>
</dbReference>
<dbReference type="PANTHER" id="PTHR30632">
    <property type="entry name" value="MOLYBDATE-BINDING PERIPLASMIC PROTEIN"/>
    <property type="match status" value="1"/>
</dbReference>
<keyword evidence="2 4" id="KW-0479">Metal-binding</keyword>
<feature type="binding site" evidence="4">
    <location>
        <position position="61"/>
    </location>
    <ligand>
        <name>molybdate</name>
        <dbReference type="ChEBI" id="CHEBI:36264"/>
    </ligand>
</feature>
<evidence type="ECO:0000256" key="2">
    <source>
        <dbReference type="ARBA" id="ARBA00022723"/>
    </source>
</evidence>
<organism evidence="7 8">
    <name type="scientific">Candidatus Mediterraneibacter faecipullorum</name>
    <dbReference type="NCBI Taxonomy" id="2838670"/>
    <lineage>
        <taxon>Bacteria</taxon>
        <taxon>Bacillati</taxon>
        <taxon>Bacillota</taxon>
        <taxon>Clostridia</taxon>
        <taxon>Lachnospirales</taxon>
        <taxon>Lachnospiraceae</taxon>
        <taxon>Mediterraneibacter</taxon>
    </lineage>
</organism>
<comment type="similarity">
    <text evidence="1">Belongs to the bacterial solute-binding protein ModA family.</text>
</comment>
<dbReference type="NCBIfam" id="TIGR01256">
    <property type="entry name" value="modA"/>
    <property type="match status" value="1"/>
</dbReference>
<feature type="compositionally biased region" description="Low complexity" evidence="5">
    <location>
        <begin position="20"/>
        <end position="44"/>
    </location>
</feature>
<dbReference type="Gene3D" id="3.40.190.10">
    <property type="entry name" value="Periplasmic binding protein-like II"/>
    <property type="match status" value="2"/>
</dbReference>
<evidence type="ECO:0000313" key="8">
    <source>
        <dbReference type="Proteomes" id="UP000823890"/>
    </source>
</evidence>
<dbReference type="Proteomes" id="UP000823890">
    <property type="component" value="Unassembled WGS sequence"/>
</dbReference>
<dbReference type="InterPro" id="IPR050682">
    <property type="entry name" value="ModA/WtpA"/>
</dbReference>
<reference evidence="7" key="2">
    <citation type="submission" date="2021-04" db="EMBL/GenBank/DDBJ databases">
        <authorList>
            <person name="Gilroy R."/>
        </authorList>
    </citation>
    <scope>NUCLEOTIDE SEQUENCE</scope>
    <source>
        <strain evidence="7">ChiW19-954</strain>
    </source>
</reference>
<dbReference type="GO" id="GO:0046872">
    <property type="term" value="F:metal ion binding"/>
    <property type="evidence" value="ECO:0007669"/>
    <property type="project" value="UniProtKB-KW"/>
</dbReference>
<dbReference type="InterPro" id="IPR005950">
    <property type="entry name" value="ModA"/>
</dbReference>
<feature type="binding site" evidence="4">
    <location>
        <position position="89"/>
    </location>
    <ligand>
        <name>molybdate</name>
        <dbReference type="ChEBI" id="CHEBI:36264"/>
    </ligand>
</feature>
<feature type="binding site" evidence="4">
    <location>
        <position position="229"/>
    </location>
    <ligand>
        <name>molybdate</name>
        <dbReference type="ChEBI" id="CHEBI:36264"/>
    </ligand>
</feature>
<dbReference type="AlphaFoldDB" id="A0A9D2STT5"/>
<sequence length="299" mass="31793">MKKKILSAMLAGAMVLSMAGCSGSPDSSSDNAGSSGDASSGESSTDGEAEETEIQVFIAASLNTVMTELAEMYNEEHPEVKITYNPDSSGTLLTQIQEGYECDIFFSAAQKQMDDLEADGLMVEGTRANVVNNQVVVVSLKDSGTKVTGLENLNEAESIALAGGSVPVGRYTRQALINLGTLPETDDPASITTEEVSEALGGVEISEQDNVSKVLTAVVEGSCEVGTTYYSDTYGYEDDLDILQTVSYDLTGDVIYPIARVVNEEADDAQTAAAEDFLKFILSDEAKAVFESYYFDTNV</sequence>
<gene>
    <name evidence="7" type="primary">modA</name>
    <name evidence="7" type="ORF">H9758_03455</name>
</gene>
<dbReference type="GO" id="GO:0030973">
    <property type="term" value="F:molybdate ion binding"/>
    <property type="evidence" value="ECO:0007669"/>
    <property type="project" value="TreeGrafter"/>
</dbReference>
<name>A0A9D2STT5_9FIRM</name>
<keyword evidence="3 6" id="KW-0732">Signal</keyword>
<dbReference type="PROSITE" id="PS51257">
    <property type="entry name" value="PROKAR_LIPOPROTEIN"/>
    <property type="match status" value="1"/>
</dbReference>
<evidence type="ECO:0000256" key="3">
    <source>
        <dbReference type="ARBA" id="ARBA00022729"/>
    </source>
</evidence>
<dbReference type="Pfam" id="PF13531">
    <property type="entry name" value="SBP_bac_11"/>
    <property type="match status" value="1"/>
</dbReference>
<evidence type="ECO:0000256" key="1">
    <source>
        <dbReference type="ARBA" id="ARBA00009175"/>
    </source>
</evidence>
<reference evidence="7" key="1">
    <citation type="journal article" date="2021" name="PeerJ">
        <title>Extensive microbial diversity within the chicken gut microbiome revealed by metagenomics and culture.</title>
        <authorList>
            <person name="Gilroy R."/>
            <person name="Ravi A."/>
            <person name="Getino M."/>
            <person name="Pursley I."/>
            <person name="Horton D.L."/>
            <person name="Alikhan N.F."/>
            <person name="Baker D."/>
            <person name="Gharbi K."/>
            <person name="Hall N."/>
            <person name="Watson M."/>
            <person name="Adriaenssens E.M."/>
            <person name="Foster-Nyarko E."/>
            <person name="Jarju S."/>
            <person name="Secka A."/>
            <person name="Antonio M."/>
            <person name="Oren A."/>
            <person name="Chaudhuri R.R."/>
            <person name="La Ragione R."/>
            <person name="Hildebrand F."/>
            <person name="Pallen M.J."/>
        </authorList>
    </citation>
    <scope>NUCLEOTIDE SEQUENCE</scope>
    <source>
        <strain evidence="7">ChiW19-954</strain>
    </source>
</reference>
<dbReference type="PANTHER" id="PTHR30632:SF0">
    <property type="entry name" value="SULFATE-BINDING PROTEIN"/>
    <property type="match status" value="1"/>
</dbReference>
<accession>A0A9D2STT5</accession>
<dbReference type="SUPFAM" id="SSF53850">
    <property type="entry name" value="Periplasmic binding protein-like II"/>
    <property type="match status" value="1"/>
</dbReference>
<keyword evidence="4" id="KW-0500">Molybdenum</keyword>
<evidence type="ECO:0000313" key="7">
    <source>
        <dbReference type="EMBL" id="HJC33630.1"/>
    </source>
</evidence>
<feature type="chain" id="PRO_5038822498" evidence="6">
    <location>
        <begin position="20"/>
        <end position="299"/>
    </location>
</feature>
<evidence type="ECO:0000256" key="4">
    <source>
        <dbReference type="PIRSR" id="PIRSR004846-1"/>
    </source>
</evidence>
<dbReference type="EMBL" id="DWWO01000040">
    <property type="protein sequence ID" value="HJC33630.1"/>
    <property type="molecule type" value="Genomic_DNA"/>
</dbReference>
<dbReference type="PIRSF" id="PIRSF004846">
    <property type="entry name" value="ModA"/>
    <property type="match status" value="1"/>
</dbReference>
<feature type="signal peptide" evidence="6">
    <location>
        <begin position="1"/>
        <end position="19"/>
    </location>
</feature>
<feature type="binding site" evidence="4">
    <location>
        <position position="211"/>
    </location>
    <ligand>
        <name>molybdate</name>
        <dbReference type="ChEBI" id="CHEBI:36264"/>
    </ligand>
</feature>
<evidence type="ECO:0000256" key="6">
    <source>
        <dbReference type="SAM" id="SignalP"/>
    </source>
</evidence>
<evidence type="ECO:0000256" key="5">
    <source>
        <dbReference type="SAM" id="MobiDB-lite"/>
    </source>
</evidence>
<feature type="region of interest" description="Disordered" evidence="5">
    <location>
        <begin position="20"/>
        <end position="50"/>
    </location>
</feature>
<comment type="caution">
    <text evidence="7">The sequence shown here is derived from an EMBL/GenBank/DDBJ whole genome shotgun (WGS) entry which is preliminary data.</text>
</comment>
<protein>
    <submittedName>
        <fullName evidence="7">Molybdate ABC transporter substrate-binding protein</fullName>
    </submittedName>
</protein>